<dbReference type="InterPro" id="IPR055398">
    <property type="entry name" value="Rossmann-like_BshC"/>
</dbReference>
<name>A0A7Z7VXI1_STASC</name>
<dbReference type="EMBL" id="UHEF01000001">
    <property type="protein sequence ID" value="SUM89450.1"/>
    <property type="molecule type" value="Genomic_DNA"/>
</dbReference>
<feature type="domain" description="Bacillithiol biosynthesis BshC C-terminal coiled-coil" evidence="4">
    <location>
        <begin position="379"/>
        <end position="536"/>
    </location>
</feature>
<evidence type="ECO:0000259" key="3">
    <source>
        <dbReference type="Pfam" id="PF10079"/>
    </source>
</evidence>
<comment type="similarity">
    <text evidence="2">Belongs to the BshC family.</text>
</comment>
<sequence length="537" mass="62353">MDCLSISVNERDQFIQRIMKQDNDVLKFYDYDPTEGESFERRMQAPNNGREKAIAKVIRNCMSDLVLSDAQARTLKALEAGAKVVIGGQQAGLFTGPLYTFHKIISIVVKANELENMYGEAVVPVFWIAGEDHDFDEVNHTYVMQERTGHLQKVKYHTMAPPESNVSRYVPDKDALKDALRVYFEVLPETKHSKSLYQNLLQWIDEATNWTTLFKKMIHACFKSTGLLLIDAQFEPLRELEKPLLQSIIKNHQKLDDAFRSQQKETVANGLSPMIQTDTNVHMFIHYEDQRQMIKYENGAFRLSKSDVTFDEATLLAEIDKNPSLFSNNVVTRPLTEEWLFNTVAFIGGPSEIKYWAELQKVFHEMDIEMPIVLPRMRMTYLSPKVEKLLETYRLDLGEVITEGTASAKARFIRAQASDEVLNEIARMREQQIEFYEKLDAIVGESEDNHKLLKKNHQIHTHQYDYLKTRYLKNIERENEISMRHFQILSQTLHPMGGLQERVWNPLQLLNQFGIDMFTSSTFPPLHYTFEQIVIKT</sequence>
<gene>
    <name evidence="6" type="primary">bshC_1</name>
    <name evidence="2" type="synonym">bshC</name>
    <name evidence="6" type="ORF">NCTC12218_01767</name>
</gene>
<reference evidence="5 7" key="2">
    <citation type="submission" date="2020-11" db="EMBL/GenBank/DDBJ databases">
        <authorList>
            <consortium name="Pathogen Informatics"/>
        </authorList>
    </citation>
    <scope>NUCLEOTIDE SEQUENCE [LARGE SCALE GENOMIC DNA]</scope>
    <source>
        <strain evidence="5 7">NCTC12218</strain>
    </source>
</reference>
<dbReference type="AlphaFoldDB" id="A0A7Z7VXI1"/>
<organism evidence="6">
    <name type="scientific">Staphylococcus schleiferi</name>
    <dbReference type="NCBI Taxonomy" id="1295"/>
    <lineage>
        <taxon>Bacteria</taxon>
        <taxon>Bacillati</taxon>
        <taxon>Bacillota</taxon>
        <taxon>Bacilli</taxon>
        <taxon>Bacillales</taxon>
        <taxon>Staphylococcaceae</taxon>
        <taxon>Staphylococcus</taxon>
    </lineage>
</organism>
<dbReference type="NCBIfam" id="TIGR03998">
    <property type="entry name" value="thiol_BshC"/>
    <property type="match status" value="1"/>
</dbReference>
<evidence type="ECO:0000313" key="6">
    <source>
        <dbReference type="EMBL" id="SUM89450.1"/>
    </source>
</evidence>
<dbReference type="PIRSF" id="PIRSF012535">
    <property type="entry name" value="UCP012535"/>
    <property type="match status" value="1"/>
</dbReference>
<comment type="function">
    <text evidence="2">Involved in bacillithiol (BSH) biosynthesis. May catalyze the last step of the pathway, the addition of cysteine to glucosamine malate (GlcN-Mal) to generate BSH.</text>
</comment>
<dbReference type="InterPro" id="IPR011199">
    <property type="entry name" value="Bacillithiol_biosynth_BshC"/>
</dbReference>
<dbReference type="InterPro" id="IPR055399">
    <property type="entry name" value="CC_BshC"/>
</dbReference>
<dbReference type="Proteomes" id="UP000264146">
    <property type="component" value="Chromosome"/>
</dbReference>
<reference evidence="6" key="1">
    <citation type="submission" date="2018-06" db="EMBL/GenBank/DDBJ databases">
        <authorList>
            <consortium name="Pathogen Informatics"/>
            <person name="Doyle S."/>
        </authorList>
    </citation>
    <scope>NUCLEOTIDE SEQUENCE [LARGE SCALE GENOMIC DNA]</scope>
    <source>
        <strain evidence="6">NCTC12218</strain>
    </source>
</reference>
<evidence type="ECO:0000313" key="5">
    <source>
        <dbReference type="EMBL" id="CAD7360103.1"/>
    </source>
</evidence>
<proteinExistence type="inferred from homology"/>
<feature type="domain" description="Bacillithiol biosynthesis BshC N-terminal Rossmann-like" evidence="3">
    <location>
        <begin position="1"/>
        <end position="377"/>
    </location>
</feature>
<keyword evidence="1 2" id="KW-0436">Ligase</keyword>
<dbReference type="EMBL" id="LR962863">
    <property type="protein sequence ID" value="CAD7360103.1"/>
    <property type="molecule type" value="Genomic_DNA"/>
</dbReference>
<accession>A0A7Z7VXI1</accession>
<dbReference type="Pfam" id="PF10079">
    <property type="entry name" value="Rossmann-like_BshC"/>
    <property type="match status" value="1"/>
</dbReference>
<dbReference type="GO" id="GO:0016874">
    <property type="term" value="F:ligase activity"/>
    <property type="evidence" value="ECO:0007669"/>
    <property type="project" value="UniProtKB-UniRule"/>
</dbReference>
<evidence type="ECO:0000313" key="7">
    <source>
        <dbReference type="Proteomes" id="UP000264146"/>
    </source>
</evidence>
<dbReference type="HAMAP" id="MF_01867">
    <property type="entry name" value="BshC"/>
    <property type="match status" value="1"/>
</dbReference>
<dbReference type="Pfam" id="PF24850">
    <property type="entry name" value="CC_BshC"/>
    <property type="match status" value="1"/>
</dbReference>
<dbReference type="EC" id="6.-.-.-" evidence="2"/>
<evidence type="ECO:0000256" key="2">
    <source>
        <dbReference type="HAMAP-Rule" id="MF_01867"/>
    </source>
</evidence>
<dbReference type="RefSeq" id="WP_126496369.1">
    <property type="nucleotide sequence ID" value="NZ_LR962863.1"/>
</dbReference>
<protein>
    <recommendedName>
        <fullName evidence="2">Putative cysteine ligase BshC</fullName>
        <ecNumber evidence="2">6.-.-.-</ecNumber>
    </recommendedName>
</protein>
<evidence type="ECO:0000259" key="4">
    <source>
        <dbReference type="Pfam" id="PF24850"/>
    </source>
</evidence>
<evidence type="ECO:0000256" key="1">
    <source>
        <dbReference type="ARBA" id="ARBA00022598"/>
    </source>
</evidence>